<dbReference type="PANTHER" id="PTHR42760:SF133">
    <property type="entry name" value="3-OXOACYL-[ACYL-CARRIER-PROTEIN] REDUCTASE"/>
    <property type="match status" value="1"/>
</dbReference>
<dbReference type="InterPro" id="IPR036291">
    <property type="entry name" value="NAD(P)-bd_dom_sf"/>
</dbReference>
<comment type="similarity">
    <text evidence="1">Belongs to the short-chain dehydrogenases/reductases (SDR) family.</text>
</comment>
<keyword evidence="2" id="KW-0560">Oxidoreductase</keyword>
<dbReference type="InterPro" id="IPR020904">
    <property type="entry name" value="Sc_DH/Rdtase_CS"/>
</dbReference>
<dbReference type="InterPro" id="IPR002347">
    <property type="entry name" value="SDR_fam"/>
</dbReference>
<accession>A0ABS8HV79</accession>
<gene>
    <name evidence="3" type="ORF">LMF89_17095</name>
</gene>
<dbReference type="SUPFAM" id="SSF51735">
    <property type="entry name" value="NAD(P)-binding Rossmann-fold domains"/>
    <property type="match status" value="1"/>
</dbReference>
<name>A0ABS8HV79_9FIRM</name>
<evidence type="ECO:0000313" key="3">
    <source>
        <dbReference type="EMBL" id="MCC5467062.1"/>
    </source>
</evidence>
<dbReference type="PRINTS" id="PR00080">
    <property type="entry name" value="SDRFAMILY"/>
</dbReference>
<sequence length="245" mass="26816">MNNGKVVLVSGGSRGLGKEIIQYLLENEFIVATFSRSETDFIKVLREGNDYKDNFYWESLDAKDYNSLKAFVFNVYKKYGKIDGLVNNAGATLEQLLPVTRENDINDIINLNLGSVIHLSRHVSRVMLNQNDGVIINISSIVGVRGFKGTSVYGASKAALDGFTRSLARELGSKGIRVNAISPGFMDTDMTKNMSAGKKAQIIRRTPLGRLGKVEDVVGLVRFLFSCEAGFITGQSFIVDGGLTC</sequence>
<dbReference type="Proteomes" id="UP001165492">
    <property type="component" value="Unassembled WGS sequence"/>
</dbReference>
<proteinExistence type="inferred from homology"/>
<dbReference type="PANTHER" id="PTHR42760">
    <property type="entry name" value="SHORT-CHAIN DEHYDROGENASES/REDUCTASES FAMILY MEMBER"/>
    <property type="match status" value="1"/>
</dbReference>
<dbReference type="PROSITE" id="PS00061">
    <property type="entry name" value="ADH_SHORT"/>
    <property type="match status" value="1"/>
</dbReference>
<dbReference type="Gene3D" id="3.40.50.720">
    <property type="entry name" value="NAD(P)-binding Rossmann-like Domain"/>
    <property type="match status" value="1"/>
</dbReference>
<dbReference type="RefSeq" id="WP_229536128.1">
    <property type="nucleotide sequence ID" value="NZ_JAJHJB010000027.1"/>
</dbReference>
<reference evidence="3" key="1">
    <citation type="submission" date="2021-11" db="EMBL/GenBank/DDBJ databases">
        <title>Description of a new species Pelosinus isolated from the bottom sediments of Lake Baikal.</title>
        <authorList>
            <person name="Zakharyuk A."/>
        </authorList>
    </citation>
    <scope>NUCLEOTIDE SEQUENCE</scope>
    <source>
        <strain evidence="3">Bkl1</strain>
    </source>
</reference>
<organism evidence="3 4">
    <name type="scientific">Pelosinus baikalensis</name>
    <dbReference type="NCBI Taxonomy" id="2892015"/>
    <lineage>
        <taxon>Bacteria</taxon>
        <taxon>Bacillati</taxon>
        <taxon>Bacillota</taxon>
        <taxon>Negativicutes</taxon>
        <taxon>Selenomonadales</taxon>
        <taxon>Sporomusaceae</taxon>
        <taxon>Pelosinus</taxon>
    </lineage>
</organism>
<evidence type="ECO:0000313" key="4">
    <source>
        <dbReference type="Proteomes" id="UP001165492"/>
    </source>
</evidence>
<dbReference type="Pfam" id="PF13561">
    <property type="entry name" value="adh_short_C2"/>
    <property type="match status" value="1"/>
</dbReference>
<evidence type="ECO:0000256" key="1">
    <source>
        <dbReference type="ARBA" id="ARBA00006484"/>
    </source>
</evidence>
<dbReference type="PRINTS" id="PR00081">
    <property type="entry name" value="GDHRDH"/>
</dbReference>
<dbReference type="EMBL" id="JAJHJB010000027">
    <property type="protein sequence ID" value="MCC5467062.1"/>
    <property type="molecule type" value="Genomic_DNA"/>
</dbReference>
<comment type="caution">
    <text evidence="3">The sequence shown here is derived from an EMBL/GenBank/DDBJ whole genome shotgun (WGS) entry which is preliminary data.</text>
</comment>
<keyword evidence="4" id="KW-1185">Reference proteome</keyword>
<protein>
    <submittedName>
        <fullName evidence="3">SDR family oxidoreductase</fullName>
    </submittedName>
</protein>
<evidence type="ECO:0000256" key="2">
    <source>
        <dbReference type="ARBA" id="ARBA00023002"/>
    </source>
</evidence>